<dbReference type="NCBIfam" id="TIGR00669">
    <property type="entry name" value="asnA"/>
    <property type="match status" value="1"/>
</dbReference>
<protein>
    <recommendedName>
        <fullName evidence="7 8">Aspartate--ammonia ligase</fullName>
        <ecNumber evidence="7 8">6.3.1.1</ecNumber>
    </recommendedName>
    <alternativeName>
        <fullName evidence="7">Asparagine synthetase A</fullName>
    </alternativeName>
</protein>
<dbReference type="InterPro" id="IPR045864">
    <property type="entry name" value="aa-tRNA-synth_II/BPL/LPL"/>
</dbReference>
<comment type="similarity">
    <text evidence="7">Belongs to the class-II aminoacyl-tRNA synthetase family. AsnA subfamily.</text>
</comment>
<keyword evidence="6 7" id="KW-0061">Asparagine biosynthesis</keyword>
<gene>
    <name evidence="7" type="primary">asnA</name>
    <name evidence="10" type="ORF">SAMN05444420_102165</name>
</gene>
<reference evidence="10 11" key="1">
    <citation type="submission" date="2016-10" db="EMBL/GenBank/DDBJ databases">
        <authorList>
            <person name="Varghese N."/>
            <person name="Submissions S."/>
        </authorList>
    </citation>
    <scope>NUCLEOTIDE SEQUENCE [LARGE SCALE GENOMIC DNA]</scope>
    <source>
        <strain evidence="10 11">DSM 11449</strain>
    </source>
</reference>
<name>A0A1H2TDN3_9FLAO</name>
<dbReference type="PANTHER" id="PTHR30073:SF5">
    <property type="entry name" value="ASPARTATE--AMMONIA LIGASE"/>
    <property type="match status" value="1"/>
</dbReference>
<dbReference type="RefSeq" id="WP_016420243.1">
    <property type="nucleotide sequence ID" value="NZ_FNND01000002.1"/>
</dbReference>
<keyword evidence="1 7" id="KW-0963">Cytoplasm</keyword>
<accession>A0A1H2TDN3</accession>
<dbReference type="PIRSF" id="PIRSF001555">
    <property type="entry name" value="Asp_ammon_ligase"/>
    <property type="match status" value="1"/>
</dbReference>
<dbReference type="Gene3D" id="3.30.930.10">
    <property type="entry name" value="Bira Bifunctional Protein, Domain 2"/>
    <property type="match status" value="1"/>
</dbReference>
<dbReference type="HAMAP" id="MF_00555">
    <property type="entry name" value="AsnA"/>
    <property type="match status" value="1"/>
</dbReference>
<keyword evidence="2 7" id="KW-0436">Ligase</keyword>
<evidence type="ECO:0000256" key="1">
    <source>
        <dbReference type="ARBA" id="ARBA00022490"/>
    </source>
</evidence>
<dbReference type="OrthoDB" id="9766088at2"/>
<dbReference type="Pfam" id="PF03590">
    <property type="entry name" value="AsnA"/>
    <property type="match status" value="1"/>
</dbReference>
<evidence type="ECO:0000256" key="3">
    <source>
        <dbReference type="ARBA" id="ARBA00022605"/>
    </source>
</evidence>
<dbReference type="EMBL" id="FNND01000002">
    <property type="protein sequence ID" value="SDW42056.1"/>
    <property type="molecule type" value="Genomic_DNA"/>
</dbReference>
<feature type="domain" description="Aminoacyl-transfer RNA synthetases class-II family profile" evidence="9">
    <location>
        <begin position="26"/>
        <end position="312"/>
    </location>
</feature>
<keyword evidence="4 7" id="KW-0547">Nucleotide-binding</keyword>
<evidence type="ECO:0000259" key="9">
    <source>
        <dbReference type="PROSITE" id="PS50862"/>
    </source>
</evidence>
<dbReference type="EC" id="6.3.1.1" evidence="7 8"/>
<keyword evidence="3 7" id="KW-0028">Amino-acid biosynthesis</keyword>
<dbReference type="Proteomes" id="UP000182771">
    <property type="component" value="Unassembled WGS sequence"/>
</dbReference>
<dbReference type="GO" id="GO:0070981">
    <property type="term" value="P:L-asparagine biosynthetic process"/>
    <property type="evidence" value="ECO:0007669"/>
    <property type="project" value="UniProtKB-UniRule"/>
</dbReference>
<proteinExistence type="inferred from homology"/>
<keyword evidence="5 7" id="KW-0067">ATP-binding</keyword>
<dbReference type="GO" id="GO:0004071">
    <property type="term" value="F:aspartate-ammonia ligase activity"/>
    <property type="evidence" value="ECO:0007669"/>
    <property type="project" value="UniProtKB-UniRule"/>
</dbReference>
<dbReference type="SUPFAM" id="SSF55681">
    <property type="entry name" value="Class II aaRS and biotin synthetases"/>
    <property type="match status" value="1"/>
</dbReference>
<evidence type="ECO:0000256" key="5">
    <source>
        <dbReference type="ARBA" id="ARBA00022840"/>
    </source>
</evidence>
<dbReference type="InterPro" id="IPR006195">
    <property type="entry name" value="aa-tRNA-synth_II"/>
</dbReference>
<comment type="catalytic activity">
    <reaction evidence="7">
        <text>L-aspartate + NH4(+) + ATP = L-asparagine + AMP + diphosphate + H(+)</text>
        <dbReference type="Rhea" id="RHEA:11372"/>
        <dbReference type="ChEBI" id="CHEBI:15378"/>
        <dbReference type="ChEBI" id="CHEBI:28938"/>
        <dbReference type="ChEBI" id="CHEBI:29991"/>
        <dbReference type="ChEBI" id="CHEBI:30616"/>
        <dbReference type="ChEBI" id="CHEBI:33019"/>
        <dbReference type="ChEBI" id="CHEBI:58048"/>
        <dbReference type="ChEBI" id="CHEBI:456215"/>
        <dbReference type="EC" id="6.3.1.1"/>
    </reaction>
</comment>
<evidence type="ECO:0000256" key="8">
    <source>
        <dbReference type="NCBIfam" id="TIGR00669"/>
    </source>
</evidence>
<dbReference type="GO" id="GO:0005829">
    <property type="term" value="C:cytosol"/>
    <property type="evidence" value="ECO:0007669"/>
    <property type="project" value="TreeGrafter"/>
</dbReference>
<organism evidence="10 11">
    <name type="scientific">Capnocytophaga granulosa</name>
    <dbReference type="NCBI Taxonomy" id="45242"/>
    <lineage>
        <taxon>Bacteria</taxon>
        <taxon>Pseudomonadati</taxon>
        <taxon>Bacteroidota</taxon>
        <taxon>Flavobacteriia</taxon>
        <taxon>Flavobacteriales</taxon>
        <taxon>Flavobacteriaceae</taxon>
        <taxon>Capnocytophaga</taxon>
    </lineage>
</organism>
<evidence type="ECO:0000256" key="7">
    <source>
        <dbReference type="HAMAP-Rule" id="MF_00555"/>
    </source>
</evidence>
<dbReference type="GO" id="GO:0005524">
    <property type="term" value="F:ATP binding"/>
    <property type="evidence" value="ECO:0007669"/>
    <property type="project" value="UniProtKB-UniRule"/>
</dbReference>
<evidence type="ECO:0000313" key="10">
    <source>
        <dbReference type="EMBL" id="SDW42056.1"/>
    </source>
</evidence>
<evidence type="ECO:0000313" key="11">
    <source>
        <dbReference type="Proteomes" id="UP000182771"/>
    </source>
</evidence>
<evidence type="ECO:0000256" key="2">
    <source>
        <dbReference type="ARBA" id="ARBA00022598"/>
    </source>
</evidence>
<dbReference type="UniPathway" id="UPA00134">
    <property type="reaction ID" value="UER00194"/>
</dbReference>
<evidence type="ECO:0000256" key="4">
    <source>
        <dbReference type="ARBA" id="ARBA00022741"/>
    </source>
</evidence>
<dbReference type="InterPro" id="IPR004618">
    <property type="entry name" value="AsnA"/>
</dbReference>
<evidence type="ECO:0000256" key="6">
    <source>
        <dbReference type="ARBA" id="ARBA00022888"/>
    </source>
</evidence>
<keyword evidence="11" id="KW-1185">Reference proteome</keyword>
<dbReference type="GeneID" id="85016261"/>
<dbReference type="AlphaFoldDB" id="A0A1H2TDN3"/>
<sequence length="336" mass="38533">MSACKIPRGYDPKYGIMDTERAIKRIKDFFETELSKALNLSRISAPLFVKNTTGLNDNLNGVERPVSFQMKEAPEDTIEIVHSLAKWKRLALKRYAIGVGEGIYTDMNAIRRDETLDNTHSIYVDQWDWEKIITKEQRTLAYLEETVRKIYKVFLATEAVITLEYPLLTPFLPKEITFITSQELEHKYPNLSASQREQHFAKEKGAIFIMQIGDALLSGEKHDGRAPDYDDWQLNGDLILWNPVLDSALELSSMGIRVDEVSLMQQLKKANLEERKHLDYHQMLLQGDLPLTIGGGIGQSRICMFFLQKAHIGEVQASIWTEEILALCEQHHINLL</sequence>
<dbReference type="PROSITE" id="PS50862">
    <property type="entry name" value="AA_TRNA_LIGASE_II"/>
    <property type="match status" value="1"/>
</dbReference>
<comment type="pathway">
    <text evidence="7">Amino-acid biosynthesis; L-asparagine biosynthesis; L-asparagine from L-aspartate (ammonia route): step 1/1.</text>
</comment>
<comment type="caution">
    <text evidence="10">The sequence shown here is derived from an EMBL/GenBank/DDBJ whole genome shotgun (WGS) entry which is preliminary data.</text>
</comment>
<dbReference type="CDD" id="cd00645">
    <property type="entry name" value="AsnA"/>
    <property type="match status" value="1"/>
</dbReference>
<dbReference type="PANTHER" id="PTHR30073">
    <property type="entry name" value="ASPARTATE--AMMONIA LIGASE"/>
    <property type="match status" value="1"/>
</dbReference>
<comment type="subcellular location">
    <subcellularLocation>
        <location evidence="7">Cytoplasm</location>
    </subcellularLocation>
</comment>